<name>A0ABD5YPY8_9EURY</name>
<proteinExistence type="predicted"/>
<reference evidence="2 3" key="1">
    <citation type="journal article" date="2019" name="Int. J. Syst. Evol. Microbiol.">
        <title>The Global Catalogue of Microorganisms (GCM) 10K type strain sequencing project: providing services to taxonomists for standard genome sequencing and annotation.</title>
        <authorList>
            <consortium name="The Broad Institute Genomics Platform"/>
            <consortium name="The Broad Institute Genome Sequencing Center for Infectious Disease"/>
            <person name="Wu L."/>
            <person name="Ma J."/>
        </authorList>
    </citation>
    <scope>NUCLEOTIDE SEQUENCE [LARGE SCALE GENOMIC DNA]</scope>
    <source>
        <strain evidence="2 3">RDMS1</strain>
    </source>
</reference>
<dbReference type="GeneID" id="76201072"/>
<dbReference type="RefSeq" id="WP_248908952.1">
    <property type="nucleotide sequence ID" value="NZ_CP109979.1"/>
</dbReference>
<dbReference type="SUPFAM" id="SSF51604">
    <property type="entry name" value="Enolase C-terminal domain-like"/>
    <property type="match status" value="1"/>
</dbReference>
<evidence type="ECO:0000256" key="1">
    <source>
        <dbReference type="SAM" id="MobiDB-lite"/>
    </source>
</evidence>
<dbReference type="Proteomes" id="UP001596417">
    <property type="component" value="Unassembled WGS sequence"/>
</dbReference>
<sequence length="343" mass="38891">MGSYSRLADLPVTIEEYDLELKERETSSDFTRTSTVIVLRGKGEIGYGEDVTYEGDDQHAFFENPTFPQTGEFTHREFSEMVGEPGFGEGWSNRAYRRWGFESAALDLALKQAGTNLAAVLEREYEPVRFVASTRLGDPPTFDRIETLLERNPDVEFKLDPTSDWTAELIERLAETGRVRILDLKSQYEGTSVDQPVDFDLYQTIVEQFPDAIIEDPALTDETQPLFDGHEEHLSWDAPIHGIDDIKQLPFEPSVLNIKPSRFGSVESLLDSIDYCLERDVTLYGGGQFELDVGREHIHAIASLFYPYGPNDVAPKDYNNPDLPENLERSPLDPPNDPNGFQW</sequence>
<dbReference type="Gene3D" id="3.20.20.120">
    <property type="entry name" value="Enolase-like C-terminal domain"/>
    <property type="match status" value="1"/>
</dbReference>
<dbReference type="AlphaFoldDB" id="A0ABD5YPY8"/>
<keyword evidence="3" id="KW-1185">Reference proteome</keyword>
<accession>A0ABD5YPY8</accession>
<dbReference type="InterPro" id="IPR029017">
    <property type="entry name" value="Enolase-like_N"/>
</dbReference>
<protein>
    <recommendedName>
        <fullName evidence="4">Enolase</fullName>
    </recommendedName>
</protein>
<evidence type="ECO:0000313" key="2">
    <source>
        <dbReference type="EMBL" id="MFC7191346.1"/>
    </source>
</evidence>
<gene>
    <name evidence="2" type="ORF">ACFQL7_17105</name>
</gene>
<comment type="caution">
    <text evidence="2">The sequence shown here is derived from an EMBL/GenBank/DDBJ whole genome shotgun (WGS) entry which is preliminary data.</text>
</comment>
<evidence type="ECO:0008006" key="4">
    <source>
        <dbReference type="Google" id="ProtNLM"/>
    </source>
</evidence>
<evidence type="ECO:0000313" key="3">
    <source>
        <dbReference type="Proteomes" id="UP001596417"/>
    </source>
</evidence>
<dbReference type="InterPro" id="IPR036849">
    <property type="entry name" value="Enolase-like_C_sf"/>
</dbReference>
<dbReference type="EMBL" id="JBHTAX010000001">
    <property type="protein sequence ID" value="MFC7191346.1"/>
    <property type="molecule type" value="Genomic_DNA"/>
</dbReference>
<organism evidence="2 3">
    <name type="scientific">Halocatena marina</name>
    <dbReference type="NCBI Taxonomy" id="2934937"/>
    <lineage>
        <taxon>Archaea</taxon>
        <taxon>Methanobacteriati</taxon>
        <taxon>Methanobacteriota</taxon>
        <taxon>Stenosarchaea group</taxon>
        <taxon>Halobacteria</taxon>
        <taxon>Halobacteriales</taxon>
        <taxon>Natronomonadaceae</taxon>
        <taxon>Halocatena</taxon>
    </lineage>
</organism>
<dbReference type="Gene3D" id="3.30.390.10">
    <property type="entry name" value="Enolase-like, N-terminal domain"/>
    <property type="match status" value="1"/>
</dbReference>
<feature type="region of interest" description="Disordered" evidence="1">
    <location>
        <begin position="315"/>
        <end position="343"/>
    </location>
</feature>